<dbReference type="RefSeq" id="WP_253780051.1">
    <property type="nucleotide sequence ID" value="NZ_JAMTCK010000025.1"/>
</dbReference>
<name>A0AAE3GL17_9PSEU</name>
<dbReference type="AlphaFoldDB" id="A0AAE3GL17"/>
<gene>
    <name evidence="1" type="ORF">LX83_007047</name>
</gene>
<sequence length="111" mass="11956">MADGVLLDQAIIAKAATDFDATAKRIQEMMSKMNGDVTNAIGQTRMFNGAARLAFDQNHALLNEKISKATVELNVIGEKFKEVMGQHASFAEEQAARLNQQVGPIHAGLNG</sequence>
<dbReference type="EMBL" id="JAMTCK010000025">
    <property type="protein sequence ID" value="MCP2170156.1"/>
    <property type="molecule type" value="Genomic_DNA"/>
</dbReference>
<dbReference type="SUPFAM" id="SSF140453">
    <property type="entry name" value="EsxAB dimer-like"/>
    <property type="match status" value="1"/>
</dbReference>
<accession>A0AAE3GL17</accession>
<dbReference type="InterPro" id="IPR036689">
    <property type="entry name" value="ESAT-6-like_sf"/>
</dbReference>
<organism evidence="1 2">
    <name type="scientific">Goodfellowiella coeruleoviolacea</name>
    <dbReference type="NCBI Taxonomy" id="334858"/>
    <lineage>
        <taxon>Bacteria</taxon>
        <taxon>Bacillati</taxon>
        <taxon>Actinomycetota</taxon>
        <taxon>Actinomycetes</taxon>
        <taxon>Pseudonocardiales</taxon>
        <taxon>Pseudonocardiaceae</taxon>
        <taxon>Goodfellowiella</taxon>
    </lineage>
</organism>
<reference evidence="1" key="1">
    <citation type="submission" date="2022-06" db="EMBL/GenBank/DDBJ databases">
        <title>Genomic Encyclopedia of Archaeal and Bacterial Type Strains, Phase II (KMG-II): from individual species to whole genera.</title>
        <authorList>
            <person name="Goeker M."/>
        </authorList>
    </citation>
    <scope>NUCLEOTIDE SEQUENCE</scope>
    <source>
        <strain evidence="1">DSM 43935</strain>
    </source>
</reference>
<evidence type="ECO:0000313" key="2">
    <source>
        <dbReference type="Proteomes" id="UP001206128"/>
    </source>
</evidence>
<keyword evidence="2" id="KW-1185">Reference proteome</keyword>
<protein>
    <submittedName>
        <fullName evidence="1">Uncharacterized protein</fullName>
    </submittedName>
</protein>
<comment type="caution">
    <text evidence="1">The sequence shown here is derived from an EMBL/GenBank/DDBJ whole genome shotgun (WGS) entry which is preliminary data.</text>
</comment>
<dbReference type="Gene3D" id="1.10.287.1060">
    <property type="entry name" value="ESAT-6-like"/>
    <property type="match status" value="1"/>
</dbReference>
<evidence type="ECO:0000313" key="1">
    <source>
        <dbReference type="EMBL" id="MCP2170156.1"/>
    </source>
</evidence>
<proteinExistence type="predicted"/>
<dbReference type="Proteomes" id="UP001206128">
    <property type="component" value="Unassembled WGS sequence"/>
</dbReference>